<feature type="compositionally biased region" description="Low complexity" evidence="1">
    <location>
        <begin position="45"/>
        <end position="54"/>
    </location>
</feature>
<evidence type="ECO:0000256" key="2">
    <source>
        <dbReference type="SAM" id="Phobius"/>
    </source>
</evidence>
<dbReference type="EMBL" id="JBBNAF010000002">
    <property type="protein sequence ID" value="KAK9162862.1"/>
    <property type="molecule type" value="Genomic_DNA"/>
</dbReference>
<dbReference type="Proteomes" id="UP001420932">
    <property type="component" value="Unassembled WGS sequence"/>
</dbReference>
<keyword evidence="2" id="KW-1133">Transmembrane helix</keyword>
<sequence length="254" mass="28054">MTSTHHSKGTNRTPISPHPLRTYSRRLIGASPPHPVFRLPPPSPSTTGHSPATSLREPSVMLTSSAPISTRLHTRGDRVQEGQWGARLTASNLTALYFILFIHETHNMFPVRHDATALQEDYLLLYAISLGIAVNYGHMLFKAICLRAHNRKYWKKLSFPCLITALLATKEVFTIPLDVIVEAHVRTIRSIILKASSPYLADLPVSTALLEPVKYPAEALIFLPKPYLTPPTGPLATVGTPNHSSHVPLLLTDD</sequence>
<keyword evidence="2" id="KW-0812">Transmembrane</keyword>
<protein>
    <submittedName>
        <fullName evidence="3">Uncharacterized protein</fullName>
    </submittedName>
</protein>
<proteinExistence type="predicted"/>
<evidence type="ECO:0000313" key="3">
    <source>
        <dbReference type="EMBL" id="KAK9162862.1"/>
    </source>
</evidence>
<dbReference type="AlphaFoldDB" id="A0AAP0Q046"/>
<keyword evidence="4" id="KW-1185">Reference proteome</keyword>
<comment type="caution">
    <text evidence="3">The sequence shown here is derived from an EMBL/GenBank/DDBJ whole genome shotgun (WGS) entry which is preliminary data.</text>
</comment>
<feature type="compositionally biased region" description="Pro residues" evidence="1">
    <location>
        <begin position="32"/>
        <end position="44"/>
    </location>
</feature>
<evidence type="ECO:0000313" key="4">
    <source>
        <dbReference type="Proteomes" id="UP001420932"/>
    </source>
</evidence>
<feature type="region of interest" description="Disordered" evidence="1">
    <location>
        <begin position="25"/>
        <end position="57"/>
    </location>
</feature>
<feature type="region of interest" description="Disordered" evidence="1">
    <location>
        <begin position="1"/>
        <end position="20"/>
    </location>
</feature>
<gene>
    <name evidence="3" type="ORF">Syun_003764</name>
</gene>
<keyword evidence="2" id="KW-0472">Membrane</keyword>
<accession>A0AAP0Q046</accession>
<organism evidence="3 4">
    <name type="scientific">Stephania yunnanensis</name>
    <dbReference type="NCBI Taxonomy" id="152371"/>
    <lineage>
        <taxon>Eukaryota</taxon>
        <taxon>Viridiplantae</taxon>
        <taxon>Streptophyta</taxon>
        <taxon>Embryophyta</taxon>
        <taxon>Tracheophyta</taxon>
        <taxon>Spermatophyta</taxon>
        <taxon>Magnoliopsida</taxon>
        <taxon>Ranunculales</taxon>
        <taxon>Menispermaceae</taxon>
        <taxon>Menispermoideae</taxon>
        <taxon>Cissampelideae</taxon>
        <taxon>Stephania</taxon>
    </lineage>
</organism>
<reference evidence="3 4" key="1">
    <citation type="submission" date="2024-01" db="EMBL/GenBank/DDBJ databases">
        <title>Genome assemblies of Stephania.</title>
        <authorList>
            <person name="Yang L."/>
        </authorList>
    </citation>
    <scope>NUCLEOTIDE SEQUENCE [LARGE SCALE GENOMIC DNA]</scope>
    <source>
        <strain evidence="3">YNDBR</strain>
        <tissue evidence="3">Leaf</tissue>
    </source>
</reference>
<evidence type="ECO:0000256" key="1">
    <source>
        <dbReference type="SAM" id="MobiDB-lite"/>
    </source>
</evidence>
<feature type="transmembrane region" description="Helical" evidence="2">
    <location>
        <begin position="123"/>
        <end position="146"/>
    </location>
</feature>
<name>A0AAP0Q046_9MAGN</name>
<feature type="transmembrane region" description="Helical" evidence="2">
    <location>
        <begin position="84"/>
        <end position="103"/>
    </location>
</feature>